<dbReference type="InterPro" id="IPR006680">
    <property type="entry name" value="Amidohydro-rel"/>
</dbReference>
<feature type="domain" description="Amidohydrolase-related" evidence="2">
    <location>
        <begin position="154"/>
        <end position="342"/>
    </location>
</feature>
<sequence length="342" mass="40019">MFHNNKKVYLDYSLCLKAEEIDLIKSFTEWLPDKIIDCHVHCNLPEHVISMEEKIYKHMGSTFSSFSLEESQFLKNIFFPGKTVRSLRFAQVFRGINHYKANQYLLESSKQEDRVALFGLPEDEEYTISMLSNPRVSALKMYYSYVEPTATKIYEFFKPKILEEAQTLGIPIILHLPKIITESKGDLKQVLKDFPNLKISIAHLGSLKVLIPQLKSVFKEFTTYENIFLDTALNPSPEIVKLALDIFGEDRIMFGSDEPLYLIRSQVFIHPKKGQWLITEYLYHWVDEENHRLYSHLASGVIHSHWLSMNAIRSAINTFTAPERERIKEKVFYKNAKTFFKF</sequence>
<dbReference type="Gene3D" id="3.20.20.140">
    <property type="entry name" value="Metal-dependent hydrolases"/>
    <property type="match status" value="1"/>
</dbReference>
<dbReference type="PANTHER" id="PTHR21240">
    <property type="entry name" value="2-AMINO-3-CARBOXYLMUCONATE-6-SEMIALDEHYDE DECARBOXYLASE"/>
    <property type="match status" value="1"/>
</dbReference>
<dbReference type="GO" id="GO:0016831">
    <property type="term" value="F:carboxy-lyase activity"/>
    <property type="evidence" value="ECO:0007669"/>
    <property type="project" value="InterPro"/>
</dbReference>
<dbReference type="InterPro" id="IPR032466">
    <property type="entry name" value="Metal_Hydrolase"/>
</dbReference>
<protein>
    <recommendedName>
        <fullName evidence="2">Amidohydrolase-related domain-containing protein</fullName>
    </recommendedName>
</protein>
<dbReference type="GO" id="GO:0019748">
    <property type="term" value="P:secondary metabolic process"/>
    <property type="evidence" value="ECO:0007669"/>
    <property type="project" value="TreeGrafter"/>
</dbReference>
<reference evidence="3 4" key="1">
    <citation type="journal article" date="2015" name="Nature">
        <title>rRNA introns, odd ribosomes, and small enigmatic genomes across a large radiation of phyla.</title>
        <authorList>
            <person name="Brown C.T."/>
            <person name="Hug L.A."/>
            <person name="Thomas B.C."/>
            <person name="Sharon I."/>
            <person name="Castelle C.J."/>
            <person name="Singh A."/>
            <person name="Wilkins M.J."/>
            <person name="Williams K.H."/>
            <person name="Banfield J.F."/>
        </authorList>
    </citation>
    <scope>NUCLEOTIDE SEQUENCE [LARGE SCALE GENOMIC DNA]</scope>
</reference>
<dbReference type="SUPFAM" id="SSF51556">
    <property type="entry name" value="Metallo-dependent hydrolases"/>
    <property type="match status" value="1"/>
</dbReference>
<dbReference type="InterPro" id="IPR032465">
    <property type="entry name" value="ACMSD"/>
</dbReference>
<gene>
    <name evidence="3" type="ORF">UR19_C0007G0008</name>
</gene>
<proteinExistence type="predicted"/>
<dbReference type="EMBL" id="LBOG01000007">
    <property type="protein sequence ID" value="KKP29834.1"/>
    <property type="molecule type" value="Genomic_DNA"/>
</dbReference>
<dbReference type="PANTHER" id="PTHR21240:SF28">
    <property type="entry name" value="ISO-OROTATE DECARBOXYLASE (EUROFUNG)"/>
    <property type="match status" value="1"/>
</dbReference>
<dbReference type="Pfam" id="PF04909">
    <property type="entry name" value="Amidohydro_2"/>
    <property type="match status" value="1"/>
</dbReference>
<keyword evidence="1" id="KW-0456">Lyase</keyword>
<evidence type="ECO:0000256" key="1">
    <source>
        <dbReference type="ARBA" id="ARBA00023239"/>
    </source>
</evidence>
<evidence type="ECO:0000259" key="2">
    <source>
        <dbReference type="Pfam" id="PF04909"/>
    </source>
</evidence>
<dbReference type="AlphaFoldDB" id="A0A0F9YDT6"/>
<name>A0A0F9YDT6_9BACT</name>
<evidence type="ECO:0000313" key="4">
    <source>
        <dbReference type="Proteomes" id="UP000034934"/>
    </source>
</evidence>
<evidence type="ECO:0000313" key="3">
    <source>
        <dbReference type="EMBL" id="KKP29834.1"/>
    </source>
</evidence>
<comment type="caution">
    <text evidence="3">The sequence shown here is derived from an EMBL/GenBank/DDBJ whole genome shotgun (WGS) entry which is preliminary data.</text>
</comment>
<accession>A0A0F9YDT6</accession>
<organism evidence="3 4">
    <name type="scientific">Candidatus Nomurabacteria bacterium GW2011_GWF1_31_48</name>
    <dbReference type="NCBI Taxonomy" id="1618767"/>
    <lineage>
        <taxon>Bacteria</taxon>
        <taxon>Candidatus Nomuraibacteriota</taxon>
    </lineage>
</organism>
<dbReference type="Proteomes" id="UP000034934">
    <property type="component" value="Unassembled WGS sequence"/>
</dbReference>
<dbReference type="GO" id="GO:0005737">
    <property type="term" value="C:cytoplasm"/>
    <property type="evidence" value="ECO:0007669"/>
    <property type="project" value="TreeGrafter"/>
</dbReference>
<dbReference type="GO" id="GO:0016787">
    <property type="term" value="F:hydrolase activity"/>
    <property type="evidence" value="ECO:0007669"/>
    <property type="project" value="InterPro"/>
</dbReference>